<reference evidence="1 2" key="1">
    <citation type="submission" date="2018-06" db="EMBL/GenBank/DDBJ databases">
        <authorList>
            <consortium name="Pathogen Informatics"/>
            <person name="Doyle S."/>
        </authorList>
    </citation>
    <scope>NUCLEOTIDE SEQUENCE [LARGE SCALE GENOMIC DNA]</scope>
    <source>
        <strain evidence="1 2">NCTC5047</strain>
    </source>
</reference>
<organism evidence="1 2">
    <name type="scientific">Klebsiella pneumoniae</name>
    <dbReference type="NCBI Taxonomy" id="573"/>
    <lineage>
        <taxon>Bacteria</taxon>
        <taxon>Pseudomonadati</taxon>
        <taxon>Pseudomonadota</taxon>
        <taxon>Gammaproteobacteria</taxon>
        <taxon>Enterobacterales</taxon>
        <taxon>Enterobacteriaceae</taxon>
        <taxon>Klebsiella/Raoultella group</taxon>
        <taxon>Klebsiella</taxon>
        <taxon>Klebsiella pneumoniae complex</taxon>
    </lineage>
</organism>
<sequence>MLANVNGALRQPTPSLLDIFNKRRLRCGLRPWLGCLLLKLSQFTFATGLRGWLRPLRETRVRDVISSLSGDLRLLATHQFLHVAWAPVIGRQRIHHIATVRIEHLFKIASASLNLQRWIALQLLRS</sequence>
<dbReference type="AlphaFoldDB" id="A0A377XA24"/>
<evidence type="ECO:0000313" key="1">
    <source>
        <dbReference type="EMBL" id="STT75314.1"/>
    </source>
</evidence>
<evidence type="ECO:0000313" key="2">
    <source>
        <dbReference type="Proteomes" id="UP000254340"/>
    </source>
</evidence>
<name>A0A377XA24_KLEPN</name>
<gene>
    <name evidence="1" type="ORF">NCTC5047_01111</name>
</gene>
<protein>
    <submittedName>
        <fullName evidence="1">Uncharacterized protein</fullName>
    </submittedName>
</protein>
<accession>A0A377XA24</accession>
<proteinExistence type="predicted"/>
<dbReference type="Proteomes" id="UP000254340">
    <property type="component" value="Unassembled WGS sequence"/>
</dbReference>
<dbReference type="EMBL" id="UGLH01000005">
    <property type="protein sequence ID" value="STT75314.1"/>
    <property type="molecule type" value="Genomic_DNA"/>
</dbReference>